<dbReference type="HAMAP" id="MF_03023">
    <property type="entry name" value="Katanin_p60_A1"/>
    <property type="match status" value="1"/>
</dbReference>
<keyword evidence="6 8" id="KW-0206">Cytoskeleton</keyword>
<dbReference type="FunFam" id="3.40.50.300:FF:000159">
    <property type="entry name" value="Katanin p60 ATPase-containing subunit A1"/>
    <property type="match status" value="1"/>
</dbReference>
<evidence type="ECO:0000313" key="11">
    <source>
        <dbReference type="EMBL" id="KOX74838.1"/>
    </source>
</evidence>
<dbReference type="GO" id="GO:0005874">
    <property type="term" value="C:microtubule"/>
    <property type="evidence" value="ECO:0007669"/>
    <property type="project" value="UniProtKB-KW"/>
</dbReference>
<gene>
    <name evidence="8" type="primary">KATNA1</name>
    <name evidence="11" type="ORF">WN51_14330</name>
</gene>
<dbReference type="PANTHER" id="PTHR23074">
    <property type="entry name" value="AAA DOMAIN-CONTAINING"/>
    <property type="match status" value="1"/>
</dbReference>
<feature type="compositionally biased region" description="Polar residues" evidence="9">
    <location>
        <begin position="82"/>
        <end position="97"/>
    </location>
</feature>
<comment type="activity regulation">
    <text evidence="8">ATPase activity is stimulated by microtubules, which promote homooligomerization. ATP-dependent microtubule severing is stimulated by interaction with KATNB1.</text>
</comment>
<dbReference type="InterPro" id="IPR003593">
    <property type="entry name" value="AAA+_ATPase"/>
</dbReference>
<evidence type="ECO:0000256" key="9">
    <source>
        <dbReference type="SAM" id="MobiDB-lite"/>
    </source>
</evidence>
<dbReference type="Pfam" id="PF17862">
    <property type="entry name" value="AAA_lid_3"/>
    <property type="match status" value="1"/>
</dbReference>
<dbReference type="SUPFAM" id="SSF52540">
    <property type="entry name" value="P-loop containing nucleoside triphosphate hydrolases"/>
    <property type="match status" value="1"/>
</dbReference>
<dbReference type="InterPro" id="IPR028596">
    <property type="entry name" value="KATNA1"/>
</dbReference>
<dbReference type="Gene3D" id="1.10.8.60">
    <property type="match status" value="1"/>
</dbReference>
<comment type="catalytic activity">
    <reaction evidence="8">
        <text>n ATP + n H2O + a microtubule = n ADP + n phosphate + (n+1) alpha/beta tubulin heterodimers.</text>
        <dbReference type="EC" id="5.6.1.1"/>
    </reaction>
</comment>
<accession>A0A0N0BGI2</accession>
<dbReference type="InterPro" id="IPR048611">
    <property type="entry name" value="KATNA1_MIT"/>
</dbReference>
<keyword evidence="7 8" id="KW-0413">Isomerase</keyword>
<evidence type="ECO:0000256" key="7">
    <source>
        <dbReference type="ARBA" id="ARBA00023235"/>
    </source>
</evidence>
<evidence type="ECO:0000256" key="5">
    <source>
        <dbReference type="ARBA" id="ARBA00022840"/>
    </source>
</evidence>
<dbReference type="Pfam" id="PF00004">
    <property type="entry name" value="AAA"/>
    <property type="match status" value="1"/>
</dbReference>
<dbReference type="EMBL" id="KQ435778">
    <property type="protein sequence ID" value="KOX74838.1"/>
    <property type="molecule type" value="Genomic_DNA"/>
</dbReference>
<keyword evidence="8" id="KW-0498">Mitosis</keyword>
<reference evidence="11 12" key="1">
    <citation type="submission" date="2015-07" db="EMBL/GenBank/DDBJ databases">
        <title>The genome of Melipona quadrifasciata.</title>
        <authorList>
            <person name="Pan H."/>
            <person name="Kapheim K."/>
        </authorList>
    </citation>
    <scope>NUCLEOTIDE SEQUENCE [LARGE SCALE GENOMIC DNA]</scope>
    <source>
        <strain evidence="11">0111107301</strain>
        <tissue evidence="11">Whole body</tissue>
    </source>
</reference>
<evidence type="ECO:0000256" key="4">
    <source>
        <dbReference type="ARBA" id="ARBA00022741"/>
    </source>
</evidence>
<organism evidence="11 12">
    <name type="scientific">Melipona quadrifasciata</name>
    <dbReference type="NCBI Taxonomy" id="166423"/>
    <lineage>
        <taxon>Eukaryota</taxon>
        <taxon>Metazoa</taxon>
        <taxon>Ecdysozoa</taxon>
        <taxon>Arthropoda</taxon>
        <taxon>Hexapoda</taxon>
        <taxon>Insecta</taxon>
        <taxon>Pterygota</taxon>
        <taxon>Neoptera</taxon>
        <taxon>Endopterygota</taxon>
        <taxon>Hymenoptera</taxon>
        <taxon>Apocrita</taxon>
        <taxon>Aculeata</taxon>
        <taxon>Apoidea</taxon>
        <taxon>Anthophila</taxon>
        <taxon>Apidae</taxon>
        <taxon>Melipona</taxon>
    </lineage>
</organism>
<evidence type="ECO:0000256" key="1">
    <source>
        <dbReference type="ARBA" id="ARBA00004186"/>
    </source>
</evidence>
<keyword evidence="2 8" id="KW-0963">Cytoplasm</keyword>
<dbReference type="Proteomes" id="UP000053105">
    <property type="component" value="Unassembled WGS sequence"/>
</dbReference>
<keyword evidence="12" id="KW-1185">Reference proteome</keyword>
<dbReference type="PROSITE" id="PS00674">
    <property type="entry name" value="AAA"/>
    <property type="match status" value="1"/>
</dbReference>
<dbReference type="InterPro" id="IPR003959">
    <property type="entry name" value="ATPase_AAA_core"/>
</dbReference>
<dbReference type="EC" id="5.6.1.1" evidence="8"/>
<dbReference type="GO" id="GO:0008568">
    <property type="term" value="F:microtubule severing ATPase activity"/>
    <property type="evidence" value="ECO:0007669"/>
    <property type="project" value="UniProtKB-EC"/>
</dbReference>
<dbReference type="GO" id="GO:0005524">
    <property type="term" value="F:ATP binding"/>
    <property type="evidence" value="ECO:0007669"/>
    <property type="project" value="UniProtKB-KW"/>
</dbReference>
<evidence type="ECO:0000256" key="2">
    <source>
        <dbReference type="ARBA" id="ARBA00022490"/>
    </source>
</evidence>
<dbReference type="OrthoDB" id="5334845at2759"/>
<sequence length="400" mass="45657">MALTGNYDTSGVYYQSVVQQIHRLLASIADATRKAKWQLVQHQIVQEFEKVKATSNTLQLFKVDTHGERLLENRNVRPLKNQPKQQNRISVRRSVTTGKRPDAKIAKKDDRKAPKKDDVNKLLYIYINVAERDIVQKNPNIHWDDIADLHEAKRLLEEAVVLPMWMPDFFKGIRRPWKGVLMVGPPGTGKTMLAKAVATECGTTFFNVSSSTLTSKYRGESEKLVRLLFEMARFYAPSTIFIDEIDSLCSRRGSDEDPSKVVMVLAATNFPWDIDEALRRRLEKRIYIPLPNHEGREALLKINLREVKVDSSVNLSDIARKLEGYSGADITNVCRDASMMSMRKKIAGLKPDQIRQLPKEELDLPVSAADFDEAVERCNKSVSQEDLEKYEKWMSEFGSS</sequence>
<name>A0A0N0BGI2_9HYME</name>
<feature type="domain" description="AAA+ ATPase" evidence="10">
    <location>
        <begin position="176"/>
        <end position="292"/>
    </location>
</feature>
<dbReference type="InterPro" id="IPR050304">
    <property type="entry name" value="MT-severing_AAA_ATPase"/>
</dbReference>
<feature type="region of interest" description="Disordered" evidence="9">
    <location>
        <begin position="74"/>
        <end position="112"/>
    </location>
</feature>
<dbReference type="Gene3D" id="3.40.50.300">
    <property type="entry name" value="P-loop containing nucleotide triphosphate hydrolases"/>
    <property type="match status" value="1"/>
</dbReference>
<evidence type="ECO:0000256" key="3">
    <source>
        <dbReference type="ARBA" id="ARBA00022701"/>
    </source>
</evidence>
<dbReference type="GO" id="GO:0051013">
    <property type="term" value="P:microtubule severing"/>
    <property type="evidence" value="ECO:0007669"/>
    <property type="project" value="UniProtKB-UniRule"/>
</dbReference>
<dbReference type="GO" id="GO:0051301">
    <property type="term" value="P:cell division"/>
    <property type="evidence" value="ECO:0007669"/>
    <property type="project" value="UniProtKB-KW"/>
</dbReference>
<dbReference type="GO" id="GO:0005737">
    <property type="term" value="C:cytoplasm"/>
    <property type="evidence" value="ECO:0007669"/>
    <property type="project" value="UniProtKB-SubCell"/>
</dbReference>
<dbReference type="STRING" id="166423.A0A0N0BGI2"/>
<dbReference type="Gene3D" id="1.20.58.80">
    <property type="entry name" value="Phosphotransferase system, lactose/cellobiose-type IIA subunit"/>
    <property type="match status" value="1"/>
</dbReference>
<proteinExistence type="inferred from homology"/>
<comment type="function">
    <text evidence="8">Catalytic subunit of a complex which severs microtubules in an ATP-dependent manner. Microtubule severing may promote rapid reorganization of cellular microtubule arrays and the release of microtubules from the centrosome following nucleation.</text>
</comment>
<evidence type="ECO:0000256" key="6">
    <source>
        <dbReference type="ARBA" id="ARBA00023212"/>
    </source>
</evidence>
<evidence type="ECO:0000313" key="12">
    <source>
        <dbReference type="Proteomes" id="UP000053105"/>
    </source>
</evidence>
<comment type="subcellular location">
    <subcellularLocation>
        <location evidence="1 8">Cytoplasm</location>
        <location evidence="1 8">Cytoskeleton</location>
        <location evidence="1 8">Spindle</location>
    </subcellularLocation>
    <subcellularLocation>
        <location evidence="8">Cytoplasm</location>
    </subcellularLocation>
    <subcellularLocation>
        <location evidence="8">Cytoplasm</location>
        <location evidence="8">Cytoskeleton</location>
        <location evidence="8">Microtubule organizing center</location>
        <location evidence="8">Centrosome</location>
    </subcellularLocation>
    <subcellularLocation>
        <location evidence="8">Cytoplasm</location>
        <location evidence="8">Cytoskeleton</location>
        <location evidence="8">Spindle pole</location>
    </subcellularLocation>
    <text evidence="8">Predominantly cytoplasmic. Also localized to the interphase centrosome and the mitotic spindle poles. Enhanced recruitment to the mitotic spindle poles requires microtubules and interaction with KATNB1.</text>
</comment>
<keyword evidence="8" id="KW-0131">Cell cycle</keyword>
<dbReference type="SMART" id="SM00382">
    <property type="entry name" value="AAA"/>
    <property type="match status" value="1"/>
</dbReference>
<dbReference type="FunFam" id="1.20.58.80:FF:000003">
    <property type="entry name" value="Katanin p60 ATPase-containing subunit A1"/>
    <property type="match status" value="1"/>
</dbReference>
<dbReference type="GO" id="GO:0005813">
    <property type="term" value="C:centrosome"/>
    <property type="evidence" value="ECO:0007669"/>
    <property type="project" value="UniProtKB-SubCell"/>
</dbReference>
<keyword evidence="5 8" id="KW-0067">ATP-binding</keyword>
<feature type="binding site" evidence="8">
    <location>
        <begin position="184"/>
        <end position="191"/>
    </location>
    <ligand>
        <name>ATP</name>
        <dbReference type="ChEBI" id="CHEBI:30616"/>
    </ligand>
</feature>
<dbReference type="Pfam" id="PF21126">
    <property type="entry name" value="KATNA1_MIT"/>
    <property type="match status" value="1"/>
</dbReference>
<dbReference type="CDD" id="cd21748">
    <property type="entry name" value="Kp60-NTD"/>
    <property type="match status" value="1"/>
</dbReference>
<dbReference type="PANTHER" id="PTHR23074:SF19">
    <property type="entry name" value="KATANIN P60 ATPASE-CONTAINING SUBUNIT A1"/>
    <property type="match status" value="1"/>
</dbReference>
<keyword evidence="3 8" id="KW-0493">Microtubule</keyword>
<dbReference type="InterPro" id="IPR003960">
    <property type="entry name" value="ATPase_AAA_CS"/>
</dbReference>
<keyword evidence="4 8" id="KW-0547">Nucleotide-binding</keyword>
<dbReference type="GO" id="GO:0000922">
    <property type="term" value="C:spindle pole"/>
    <property type="evidence" value="ECO:0007669"/>
    <property type="project" value="UniProtKB-SubCell"/>
</dbReference>
<evidence type="ECO:0000256" key="8">
    <source>
        <dbReference type="HAMAP-Rule" id="MF_03023"/>
    </source>
</evidence>
<dbReference type="FunFam" id="1.10.8.60:FF:000025">
    <property type="entry name" value="Katanin p60 ATPase-containing subunit A1"/>
    <property type="match status" value="1"/>
</dbReference>
<comment type="subunit">
    <text evidence="8">Can homooligomerize into hexameric rings, which may be promoted by interaction with microtubules. Interacts with KATNB1, which may serve as a targeting subunit.</text>
</comment>
<evidence type="ECO:0000259" key="10">
    <source>
        <dbReference type="SMART" id="SM00382"/>
    </source>
</evidence>
<dbReference type="InterPro" id="IPR027417">
    <property type="entry name" value="P-loop_NTPase"/>
</dbReference>
<dbReference type="InterPro" id="IPR041569">
    <property type="entry name" value="AAA_lid_3"/>
</dbReference>
<protein>
    <recommendedName>
        <fullName evidence="8">Katanin p60 ATPase-containing subunit A1</fullName>
        <shortName evidence="8">Katanin p60 subunit A1</shortName>
        <ecNumber evidence="8">5.6.1.1</ecNumber>
    </recommendedName>
    <alternativeName>
        <fullName evidence="8">p60 katanin</fullName>
    </alternativeName>
</protein>
<keyword evidence="8" id="KW-0132">Cell division</keyword>
<dbReference type="InterPro" id="IPR015415">
    <property type="entry name" value="Spast_Vps4_C"/>
</dbReference>
<dbReference type="GO" id="GO:0008017">
    <property type="term" value="F:microtubule binding"/>
    <property type="evidence" value="ECO:0007669"/>
    <property type="project" value="UniProtKB-UniRule"/>
</dbReference>
<comment type="similarity">
    <text evidence="8">Belongs to the AAA ATPase family. Katanin p60 subunit A1 subfamily.</text>
</comment>
<dbReference type="AlphaFoldDB" id="A0A0N0BGI2"/>
<dbReference type="GO" id="GO:0016887">
    <property type="term" value="F:ATP hydrolysis activity"/>
    <property type="evidence" value="ECO:0007669"/>
    <property type="project" value="InterPro"/>
</dbReference>
<dbReference type="Pfam" id="PF09336">
    <property type="entry name" value="Vps4_C"/>
    <property type="match status" value="1"/>
</dbReference>
<feature type="compositionally biased region" description="Basic and acidic residues" evidence="9">
    <location>
        <begin position="99"/>
        <end position="112"/>
    </location>
</feature>